<sequence length="132" mass="16338">MNFPNLAITFRKQDQLLKQDRPKRLQKFEPLKFDQLYYILEIYFFTEINYMIQSFNYSLKINQIKQITQLNLYFHMIKITLENFIQQTNWQSNFQIIMFKWNHYQTHFSTVETFPQNSYPQLNTMQVLQQCV</sequence>
<dbReference type="Proteomes" id="UP000683925">
    <property type="component" value="Unassembled WGS sequence"/>
</dbReference>
<evidence type="ECO:0000313" key="2">
    <source>
        <dbReference type="Proteomes" id="UP000683925"/>
    </source>
</evidence>
<proteinExistence type="predicted"/>
<dbReference type="EMBL" id="CAJJDP010000137">
    <property type="protein sequence ID" value="CAD8205873.1"/>
    <property type="molecule type" value="Genomic_DNA"/>
</dbReference>
<comment type="caution">
    <text evidence="1">The sequence shown here is derived from an EMBL/GenBank/DDBJ whole genome shotgun (WGS) entry which is preliminary data.</text>
</comment>
<dbReference type="AlphaFoldDB" id="A0A8S1XWV4"/>
<gene>
    <name evidence="1" type="ORF">POCTA_138.1.T1360154</name>
</gene>
<protein>
    <submittedName>
        <fullName evidence="1">Uncharacterized protein</fullName>
    </submittedName>
</protein>
<keyword evidence="2" id="KW-1185">Reference proteome</keyword>
<organism evidence="1 2">
    <name type="scientific">Paramecium octaurelia</name>
    <dbReference type="NCBI Taxonomy" id="43137"/>
    <lineage>
        <taxon>Eukaryota</taxon>
        <taxon>Sar</taxon>
        <taxon>Alveolata</taxon>
        <taxon>Ciliophora</taxon>
        <taxon>Intramacronucleata</taxon>
        <taxon>Oligohymenophorea</taxon>
        <taxon>Peniculida</taxon>
        <taxon>Parameciidae</taxon>
        <taxon>Paramecium</taxon>
    </lineage>
</organism>
<accession>A0A8S1XWV4</accession>
<name>A0A8S1XWV4_PAROT</name>
<reference evidence="1" key="1">
    <citation type="submission" date="2021-01" db="EMBL/GenBank/DDBJ databases">
        <authorList>
            <consortium name="Genoscope - CEA"/>
            <person name="William W."/>
        </authorList>
    </citation>
    <scope>NUCLEOTIDE SEQUENCE</scope>
</reference>
<evidence type="ECO:0000313" key="1">
    <source>
        <dbReference type="EMBL" id="CAD8205873.1"/>
    </source>
</evidence>